<dbReference type="PANTHER" id="PTHR34230">
    <property type="entry name" value="ASSEMBLY ABNORMAL PROTEIN 6, PUTATIVE-RELATED"/>
    <property type="match status" value="1"/>
</dbReference>
<evidence type="ECO:0000313" key="2">
    <source>
        <dbReference type="EMBL" id="KNE71092.1"/>
    </source>
</evidence>
<feature type="region of interest" description="Disordered" evidence="1">
    <location>
        <begin position="1"/>
        <end position="54"/>
    </location>
</feature>
<protein>
    <submittedName>
        <fullName evidence="2">Uncharacterized protein</fullName>
    </submittedName>
</protein>
<accession>A0A0L0T8L8</accession>
<feature type="compositionally biased region" description="Polar residues" evidence="1">
    <location>
        <begin position="31"/>
        <end position="44"/>
    </location>
</feature>
<evidence type="ECO:0000256" key="1">
    <source>
        <dbReference type="SAM" id="MobiDB-lite"/>
    </source>
</evidence>
<gene>
    <name evidence="2" type="ORF">AMAG_15342</name>
</gene>
<dbReference type="OrthoDB" id="2124158at2759"/>
<sequence length="642" mass="71146">MKTKRNAFQTATSHIAAHAARKKSPEKTRSSRPAISNTWSSSQPAFGKDPWRVGAPATNVETARRAGGQSLGAKDVVSPLSEAIDDRVLELIHRADRGLKQYRQDKDKTFGMGYAFRLPVLIREFDFMGAKAIPDSERHDVVLVDVGYLTPLPFPQSYTITMSRTTDWMWYFTHMCTPFSFRTLVERQSLSLHGEQGFRMFGKMVIDLVESIVANPQQYQALLLHYRRENACALVFSEIVGGIRSVPLLALDFRATQWSEMRDMLVAQHQFLTKTLAQVQERLARVLDIVQQHAPGLMLHLSAQKLTTPSVSRGWFEHTKRVISTNRPVATTGDHGNVSVNALPLSSAVSRQAGKTNALFERDIFVSAHSPPTPDQSSRTANPAPVRQRFRCALLATPPLDRVGDSAQGRDATRNVQFTLTLTDPANPLLYLRSTPITRDVWAAMVRGQNHVDVGFLPTEGIGGVLGLVSECLQGCSADGRFTANLALAPATSTPTRAGHLPPPRTATLTFHEHLKYRTHALLMFHLAEANDDGIRAHLGECMARLQEEYTATVARLESYLSTIRQRKPALLLHLPQLRVPSGSPESVRRWAAAATTTVEDQVAEERAAVRDAVQSRDAWLWPALMREGTFATRAGGSSERN</sequence>
<evidence type="ECO:0000313" key="3">
    <source>
        <dbReference type="Proteomes" id="UP000054350"/>
    </source>
</evidence>
<dbReference type="EMBL" id="GG745369">
    <property type="protein sequence ID" value="KNE71092.1"/>
    <property type="molecule type" value="Genomic_DNA"/>
</dbReference>
<dbReference type="AlphaFoldDB" id="A0A0L0T8L8"/>
<organism evidence="2 3">
    <name type="scientific">Allomyces macrogynus (strain ATCC 38327)</name>
    <name type="common">Allomyces javanicus var. macrogynus</name>
    <dbReference type="NCBI Taxonomy" id="578462"/>
    <lineage>
        <taxon>Eukaryota</taxon>
        <taxon>Fungi</taxon>
        <taxon>Fungi incertae sedis</taxon>
        <taxon>Blastocladiomycota</taxon>
        <taxon>Blastocladiomycetes</taxon>
        <taxon>Blastocladiales</taxon>
        <taxon>Blastocladiaceae</taxon>
        <taxon>Allomyces</taxon>
    </lineage>
</organism>
<dbReference type="InterPro" id="IPR038558">
    <property type="entry name" value="SAS-6_N_sf"/>
</dbReference>
<dbReference type="PANTHER" id="PTHR34230:SF2">
    <property type="entry name" value="SPINDLE ASSEMBLY ABNORMAL PROTEIN 6 N-TERMINAL DOMAIN-CONTAINING PROTEIN"/>
    <property type="match status" value="1"/>
</dbReference>
<dbReference type="eggNOG" id="ENOG502SUFF">
    <property type="taxonomic scope" value="Eukaryota"/>
</dbReference>
<dbReference type="Proteomes" id="UP000054350">
    <property type="component" value="Unassembled WGS sequence"/>
</dbReference>
<name>A0A0L0T8L8_ALLM3</name>
<feature type="compositionally biased region" description="Polar residues" evidence="1">
    <location>
        <begin position="1"/>
        <end position="13"/>
    </location>
</feature>
<dbReference type="VEuPathDB" id="FungiDB:AMAG_15342"/>
<dbReference type="Gene3D" id="2.170.210.20">
    <property type="entry name" value="Spindle assembly abnormal protein 6, N-terminal domain"/>
    <property type="match status" value="2"/>
</dbReference>
<reference evidence="2 3" key="1">
    <citation type="submission" date="2009-11" db="EMBL/GenBank/DDBJ databases">
        <title>Annotation of Allomyces macrogynus ATCC 38327.</title>
        <authorList>
            <consortium name="The Broad Institute Genome Sequencing Platform"/>
            <person name="Russ C."/>
            <person name="Cuomo C."/>
            <person name="Burger G."/>
            <person name="Gray M.W."/>
            <person name="Holland P.W.H."/>
            <person name="King N."/>
            <person name="Lang F.B.F."/>
            <person name="Roger A.J."/>
            <person name="Ruiz-Trillo I."/>
            <person name="Young S.K."/>
            <person name="Zeng Q."/>
            <person name="Gargeya S."/>
            <person name="Fitzgerald M."/>
            <person name="Haas B."/>
            <person name="Abouelleil A."/>
            <person name="Alvarado L."/>
            <person name="Arachchi H.M."/>
            <person name="Berlin A."/>
            <person name="Chapman S.B."/>
            <person name="Gearin G."/>
            <person name="Goldberg J."/>
            <person name="Griggs A."/>
            <person name="Gujja S."/>
            <person name="Hansen M."/>
            <person name="Heiman D."/>
            <person name="Howarth C."/>
            <person name="Larimer J."/>
            <person name="Lui A."/>
            <person name="MacDonald P.J.P."/>
            <person name="McCowen C."/>
            <person name="Montmayeur A."/>
            <person name="Murphy C."/>
            <person name="Neiman D."/>
            <person name="Pearson M."/>
            <person name="Priest M."/>
            <person name="Roberts A."/>
            <person name="Saif S."/>
            <person name="Shea T."/>
            <person name="Sisk P."/>
            <person name="Stolte C."/>
            <person name="Sykes S."/>
            <person name="Wortman J."/>
            <person name="Nusbaum C."/>
            <person name="Birren B."/>
        </authorList>
    </citation>
    <scope>NUCLEOTIDE SEQUENCE [LARGE SCALE GENOMIC DNA]</scope>
    <source>
        <strain evidence="2 3">ATCC 38327</strain>
    </source>
</reference>
<keyword evidence="3" id="KW-1185">Reference proteome</keyword>
<proteinExistence type="predicted"/>
<reference evidence="3" key="2">
    <citation type="submission" date="2009-11" db="EMBL/GenBank/DDBJ databases">
        <title>The Genome Sequence of Allomyces macrogynus strain ATCC 38327.</title>
        <authorList>
            <consortium name="The Broad Institute Genome Sequencing Platform"/>
            <person name="Russ C."/>
            <person name="Cuomo C."/>
            <person name="Shea T."/>
            <person name="Young S.K."/>
            <person name="Zeng Q."/>
            <person name="Koehrsen M."/>
            <person name="Haas B."/>
            <person name="Borodovsky M."/>
            <person name="Guigo R."/>
            <person name="Alvarado L."/>
            <person name="Berlin A."/>
            <person name="Borenstein D."/>
            <person name="Chen Z."/>
            <person name="Engels R."/>
            <person name="Freedman E."/>
            <person name="Gellesch M."/>
            <person name="Goldberg J."/>
            <person name="Griggs A."/>
            <person name="Gujja S."/>
            <person name="Heiman D."/>
            <person name="Hepburn T."/>
            <person name="Howarth C."/>
            <person name="Jen D."/>
            <person name="Larson L."/>
            <person name="Lewis B."/>
            <person name="Mehta T."/>
            <person name="Park D."/>
            <person name="Pearson M."/>
            <person name="Roberts A."/>
            <person name="Saif S."/>
            <person name="Shenoy N."/>
            <person name="Sisk P."/>
            <person name="Stolte C."/>
            <person name="Sykes S."/>
            <person name="Walk T."/>
            <person name="White J."/>
            <person name="Yandava C."/>
            <person name="Burger G."/>
            <person name="Gray M.W."/>
            <person name="Holland P.W.H."/>
            <person name="King N."/>
            <person name="Lang F.B.F."/>
            <person name="Roger A.J."/>
            <person name="Ruiz-Trillo I."/>
            <person name="Lander E."/>
            <person name="Nusbaum C."/>
        </authorList>
    </citation>
    <scope>NUCLEOTIDE SEQUENCE [LARGE SCALE GENOMIC DNA]</scope>
    <source>
        <strain evidence="3">ATCC 38327</strain>
    </source>
</reference>